<comment type="caution">
    <text evidence="1">The sequence shown here is derived from an EMBL/GenBank/DDBJ whole genome shotgun (WGS) entry which is preliminary data.</text>
</comment>
<gene>
    <name evidence="1" type="ORF">FPRO05_13998</name>
</gene>
<sequence>MEVQEDIRDLIDHIQLLQQNAGPMERQIIRRTTEILELCAAVQPQARIVDVLRVEIGQQKCWVKDYLKQQRAWQEITFLLDGLTNASEDHEALLLRYCQETLEGARAIAFGLGISLSPQAWKVRHHKKPVACANGRRNTNGKDIDSAPGTTILPIDRSSGDSTVLERLYNRSWYY</sequence>
<dbReference type="EMBL" id="PKMI01000034">
    <property type="protein sequence ID" value="RBA12944.1"/>
    <property type="molecule type" value="Genomic_DNA"/>
</dbReference>
<evidence type="ECO:0000313" key="1">
    <source>
        <dbReference type="EMBL" id="RBA12944.1"/>
    </source>
</evidence>
<proteinExistence type="predicted"/>
<organism evidence="1 2">
    <name type="scientific">Gibberella intermedia</name>
    <name type="common">Bulb rot disease fungus</name>
    <name type="synonym">Fusarium proliferatum</name>
    <dbReference type="NCBI Taxonomy" id="948311"/>
    <lineage>
        <taxon>Eukaryota</taxon>
        <taxon>Fungi</taxon>
        <taxon>Dikarya</taxon>
        <taxon>Ascomycota</taxon>
        <taxon>Pezizomycotina</taxon>
        <taxon>Sordariomycetes</taxon>
        <taxon>Hypocreomycetidae</taxon>
        <taxon>Hypocreales</taxon>
        <taxon>Nectriaceae</taxon>
        <taxon>Fusarium</taxon>
        <taxon>Fusarium fujikuroi species complex</taxon>
    </lineage>
</organism>
<protein>
    <recommendedName>
        <fullName evidence="3">NACHT-NTPase and P-loop NTPases N-terminal domain-containing protein</fullName>
    </recommendedName>
</protein>
<name>A0A365MWN0_GIBIN</name>
<dbReference type="Proteomes" id="UP000251714">
    <property type="component" value="Unassembled WGS sequence"/>
</dbReference>
<accession>A0A365MWN0</accession>
<reference evidence="1 2" key="1">
    <citation type="submission" date="2017-12" db="EMBL/GenBank/DDBJ databases">
        <title>Genome sequence of the mycotoxigenic crop pathogen Fusarium proliferatum, strain ITEM 2341 from Date Palm.</title>
        <authorList>
            <person name="Almiman B.F."/>
            <person name="Shittu T.A."/>
            <person name="Muthumeenakshi S."/>
            <person name="Baroncelli R."/>
            <person name="Sreenivasaprasada S."/>
        </authorList>
    </citation>
    <scope>NUCLEOTIDE SEQUENCE [LARGE SCALE GENOMIC DNA]</scope>
    <source>
        <strain evidence="1 2">ITEM 2341</strain>
    </source>
</reference>
<dbReference type="AlphaFoldDB" id="A0A365MWN0"/>
<evidence type="ECO:0008006" key="3">
    <source>
        <dbReference type="Google" id="ProtNLM"/>
    </source>
</evidence>
<evidence type="ECO:0000313" key="2">
    <source>
        <dbReference type="Proteomes" id="UP000251714"/>
    </source>
</evidence>